<evidence type="ECO:0000313" key="2">
    <source>
        <dbReference type="Proteomes" id="UP001055013"/>
    </source>
</evidence>
<evidence type="ECO:0000313" key="1">
    <source>
        <dbReference type="EMBL" id="GJH18475.1"/>
    </source>
</evidence>
<name>A0ACB5QUI9_9BURK</name>
<reference evidence="1" key="1">
    <citation type="submission" date="2021-09" db="EMBL/GenBank/DDBJ databases">
        <title>Isolation and characterization of 3-chlorobenzoate degrading bacteria from soils in Shizuoka.</title>
        <authorList>
            <person name="Ifat A."/>
            <person name="Ogawa N."/>
            <person name="Kimbara K."/>
            <person name="Moriuchi R."/>
            <person name="Dohra H."/>
            <person name="Shintani M."/>
        </authorList>
    </citation>
    <scope>NUCLEOTIDE SEQUENCE</scope>
    <source>
        <strain evidence="1">19CS2-2</strain>
    </source>
</reference>
<keyword evidence="2" id="KW-1185">Reference proteome</keyword>
<gene>
    <name evidence="1" type="ORF">CBA19CS22_18055</name>
</gene>
<dbReference type="Proteomes" id="UP001055013">
    <property type="component" value="Unassembled WGS sequence"/>
</dbReference>
<keyword evidence="1" id="KW-0378">Hydrolase</keyword>
<comment type="caution">
    <text evidence="1">The sequence shown here is derived from an EMBL/GenBank/DDBJ whole genome shotgun (WGS) entry which is preliminary data.</text>
</comment>
<keyword evidence="1" id="KW-0540">Nuclease</keyword>
<organism evidence="1 2">
    <name type="scientific">Caballeronia novacaledonica</name>
    <dbReference type="NCBI Taxonomy" id="1544861"/>
    <lineage>
        <taxon>Bacteria</taxon>
        <taxon>Pseudomonadati</taxon>
        <taxon>Pseudomonadota</taxon>
        <taxon>Betaproteobacteria</taxon>
        <taxon>Burkholderiales</taxon>
        <taxon>Burkholderiaceae</taxon>
        <taxon>Caballeronia</taxon>
    </lineage>
</organism>
<keyword evidence="1" id="KW-0255">Endonuclease</keyword>
<sequence>MPISKVDKKTLEEAALSAFAGKMRTLSEGLEFRNEFGPLATVFWGRLSAGVDVEITLADNRLSERYKLDIVQRWLKRELRVLNAQRVARSENSNLPAYGFRFADAIEFLRGCRSVRLGILREALLTELHDLSRLETPEERQRSRLEGDRSALRPVRHQAVIDLVRKAKVDISRWYMRMDGTPAVTPRSNPAYCYNWAFGGGEEPAVGCFWFQSITFAADTLEIQANLQEWALKLERFVATEPDEKARDRARSQAKRARQLDELLRDAASGDGILRVIVVEGDMATEERMGRESSVVRLRHLDPEPWRIVSYDKLNGACILHRGKSENVSTESPASHAGEAPAYEDQHGTPGTDVPVRGAVTGSVFVRDPAVRASVLERSNGHCEYCDTPGFQTRNGRLYLETHHVIPLSENGPDRIWNVAALCPNHHREAHSGELAPAIRTALLAMLDDAFPPEFQDSEGSDLVVTHSN</sequence>
<accession>A0ACB5QUI9</accession>
<proteinExistence type="predicted"/>
<protein>
    <submittedName>
        <fullName evidence="1">HNH endonuclease</fullName>
    </submittedName>
</protein>
<dbReference type="EMBL" id="BPUR01000009">
    <property type="protein sequence ID" value="GJH18475.1"/>
    <property type="molecule type" value="Genomic_DNA"/>
</dbReference>